<dbReference type="Gene3D" id="3.30.559.30">
    <property type="entry name" value="Nonribosomal peptide synthetase, condensation domain"/>
    <property type="match status" value="1"/>
</dbReference>
<keyword evidence="3" id="KW-1185">Reference proteome</keyword>
<evidence type="ECO:0000313" key="2">
    <source>
        <dbReference type="EMBL" id="MCP2174286.1"/>
    </source>
</evidence>
<feature type="domain" description="Condensation" evidence="1">
    <location>
        <begin position="65"/>
        <end position="365"/>
    </location>
</feature>
<dbReference type="SUPFAM" id="SSF52777">
    <property type="entry name" value="CoA-dependent acyltransferases"/>
    <property type="match status" value="2"/>
</dbReference>
<comment type="caution">
    <text evidence="2">The sequence shown here is derived from an EMBL/GenBank/DDBJ whole genome shotgun (WGS) entry which is preliminary data.</text>
</comment>
<evidence type="ECO:0000259" key="1">
    <source>
        <dbReference type="Pfam" id="PF00668"/>
    </source>
</evidence>
<protein>
    <submittedName>
        <fullName evidence="2">Condensation domain-containing protein</fullName>
    </submittedName>
</protein>
<dbReference type="PANTHER" id="PTHR45527:SF1">
    <property type="entry name" value="FATTY ACID SYNTHASE"/>
    <property type="match status" value="1"/>
</dbReference>
<dbReference type="RefSeq" id="WP_253659364.1">
    <property type="nucleotide sequence ID" value="NZ_BAAAJQ010000001.1"/>
</dbReference>
<accession>A0ABT1HBN2</accession>
<sequence length="448" mass="48460">MKLTTFANLDVPAGRLHRWATTASGVAVRHATGPSENERFHLDAVADGASGWLAVTFDIDSPAPDLVAVQHAFETVLDHHEVLRAHFVTDDDGDVRRLLHAPGGLTVSAAETVEHVDAATCKELISSTIVDGCTALSPASHVLAALEHGDTTTIICAFDHCYVDAHSLAVIAEDLTDAYRGEALRPAGSFLEHQAAEACGELSDSDARIVGWNDFLSATDWHVPEFPIDLGVAEGEFAAARIHVETVLSAEDAATFSASAAERGIRFYPALLACLALATRDLGGPEKLPLILPVHTRRTDTWSRSVGWFVANAPLVLDASNDLVSAMRSATDALAAALPLAEVDLTTVYGTFGHRLRKTRHDVFMVSYLDYRRFDGLPTMNVHHVSSDGRADTLQLWFWRDENGVHLRARFPDTETAATVVHTLVDDLIRIATDQLRHGHASLLTSPV</sequence>
<name>A0ABT1HBN2_9NOCA</name>
<organism evidence="2 3">
    <name type="scientific">Williamsia maris</name>
    <dbReference type="NCBI Taxonomy" id="72806"/>
    <lineage>
        <taxon>Bacteria</taxon>
        <taxon>Bacillati</taxon>
        <taxon>Actinomycetota</taxon>
        <taxon>Actinomycetes</taxon>
        <taxon>Mycobacteriales</taxon>
        <taxon>Nocardiaceae</taxon>
        <taxon>Williamsia</taxon>
    </lineage>
</organism>
<dbReference type="Gene3D" id="3.30.559.10">
    <property type="entry name" value="Chloramphenicol acetyltransferase-like domain"/>
    <property type="match status" value="1"/>
</dbReference>
<dbReference type="Pfam" id="PF00668">
    <property type="entry name" value="Condensation"/>
    <property type="match status" value="1"/>
</dbReference>
<gene>
    <name evidence="2" type="ORF">LX13_000093</name>
</gene>
<reference evidence="2 3" key="1">
    <citation type="submission" date="2022-06" db="EMBL/GenBank/DDBJ databases">
        <title>Genomic Encyclopedia of Archaeal and Bacterial Type Strains, Phase II (KMG-II): from individual species to whole genera.</title>
        <authorList>
            <person name="Goeker M."/>
        </authorList>
    </citation>
    <scope>NUCLEOTIDE SEQUENCE [LARGE SCALE GENOMIC DNA]</scope>
    <source>
        <strain evidence="2 3">DSM 44693</strain>
    </source>
</reference>
<dbReference type="EMBL" id="JAMTCJ010000001">
    <property type="protein sequence ID" value="MCP2174286.1"/>
    <property type="molecule type" value="Genomic_DNA"/>
</dbReference>
<dbReference type="InterPro" id="IPR001242">
    <property type="entry name" value="Condensation_dom"/>
</dbReference>
<dbReference type="Proteomes" id="UP001206895">
    <property type="component" value="Unassembled WGS sequence"/>
</dbReference>
<proteinExistence type="predicted"/>
<evidence type="ECO:0000313" key="3">
    <source>
        <dbReference type="Proteomes" id="UP001206895"/>
    </source>
</evidence>
<dbReference type="PANTHER" id="PTHR45527">
    <property type="entry name" value="NONRIBOSOMAL PEPTIDE SYNTHETASE"/>
    <property type="match status" value="1"/>
</dbReference>
<dbReference type="InterPro" id="IPR023213">
    <property type="entry name" value="CAT-like_dom_sf"/>
</dbReference>